<name>A0ABR4J3L4_9EURO</name>
<proteinExistence type="predicted"/>
<organism evidence="3 4">
    <name type="scientific">Aspergillus pseudoustus</name>
    <dbReference type="NCBI Taxonomy" id="1810923"/>
    <lineage>
        <taxon>Eukaryota</taxon>
        <taxon>Fungi</taxon>
        <taxon>Dikarya</taxon>
        <taxon>Ascomycota</taxon>
        <taxon>Pezizomycotina</taxon>
        <taxon>Eurotiomycetes</taxon>
        <taxon>Eurotiomycetidae</taxon>
        <taxon>Eurotiales</taxon>
        <taxon>Aspergillaceae</taxon>
        <taxon>Aspergillus</taxon>
        <taxon>Aspergillus subgen. Nidulantes</taxon>
    </lineage>
</organism>
<feature type="domain" description="C2H2-type" evidence="2">
    <location>
        <begin position="565"/>
        <end position="589"/>
    </location>
</feature>
<dbReference type="PROSITE" id="PS00028">
    <property type="entry name" value="ZINC_FINGER_C2H2_1"/>
    <property type="match status" value="1"/>
</dbReference>
<feature type="compositionally biased region" description="Acidic residues" evidence="1">
    <location>
        <begin position="337"/>
        <end position="346"/>
    </location>
</feature>
<sequence length="664" mass="75823">MLLRRKRILYRHSRYAKSPLKGAAPEGRIVRPVSTTAQLEPQKMHPETETGTGESGSRSQSTPAPSVASTQANTATTFDLEYWKKVSTSPSVVSRSTTVQLADDQRLSFPGPPNRSLRQRLEAMKTNHLSNLDRELESLPHYKSYQEHNHRPPLEPTIIADLVKSVNKLTTRTSTMIDDDRKACEAGSMEVTCPYCCCVISSATAMSKDKWADHVKHDIDPYVCLFEDCDAPDVLYGHSQSWLKHMRQHSKRWRCPAKSHEPLVFETQPEYETHMVETHKVHGPQVLLMIQRHCRSSGPLFESCPLCGASGPNLSLESHIAGHLVHLALKSLPSFDDDVDSEDMDEVGSRSDRSNPQAQDNPQEVKEPNTRPEVPRLSKDPIGTKQMLKLRVEELHKPMLVPSSLIVPTFDGFSERIVQDNPSLSRILIQRFASEQVHRYRRLLENQKQHNFVASIRECSSGEYCLAQGGSPKLLRPGAEKPLMSRLNILPPRAVKGLPSKFECSWCFRTQTIHKGSEWATHVLEDLQPYTCTFHDCKQPPTFKIKEDWIRHEGESHRRLEWWECDIMSCHYRFYVKLEYIRHLSLEHHVRVPSIKTDTFDKRTGGELWATLDRNHNKTTRTPSTEPCCFCGNVASTWRQHIEHLARHLEQMALPVLSLLQTSV</sequence>
<feature type="compositionally biased region" description="Basic and acidic residues" evidence="1">
    <location>
        <begin position="363"/>
        <end position="379"/>
    </location>
</feature>
<evidence type="ECO:0000313" key="3">
    <source>
        <dbReference type="EMBL" id="KAL2834633.1"/>
    </source>
</evidence>
<feature type="region of interest" description="Disordered" evidence="1">
    <location>
        <begin position="20"/>
        <end position="72"/>
    </location>
</feature>
<dbReference type="PANTHER" id="PTHR35391:SF3">
    <property type="entry name" value="FINGER DOMAIN PROTEIN, PUTATIVE (AFU_ORTHOLOGUE AFUA_8G04300)-RELATED"/>
    <property type="match status" value="1"/>
</dbReference>
<reference evidence="3 4" key="1">
    <citation type="submission" date="2024-07" db="EMBL/GenBank/DDBJ databases">
        <title>Section-level genome sequencing and comparative genomics of Aspergillus sections Usti and Cavernicolus.</title>
        <authorList>
            <consortium name="Lawrence Berkeley National Laboratory"/>
            <person name="Nybo J.L."/>
            <person name="Vesth T.C."/>
            <person name="Theobald S."/>
            <person name="Frisvad J.C."/>
            <person name="Larsen T.O."/>
            <person name="Kjaerboelling I."/>
            <person name="Rothschild-Mancinelli K."/>
            <person name="Lyhne E.K."/>
            <person name="Kogle M.E."/>
            <person name="Barry K."/>
            <person name="Clum A."/>
            <person name="Na H."/>
            <person name="Ledsgaard L."/>
            <person name="Lin J."/>
            <person name="Lipzen A."/>
            <person name="Kuo A."/>
            <person name="Riley R."/>
            <person name="Mondo S."/>
            <person name="Labutti K."/>
            <person name="Haridas S."/>
            <person name="Pangalinan J."/>
            <person name="Salamov A.A."/>
            <person name="Simmons B.A."/>
            <person name="Magnuson J.K."/>
            <person name="Chen J."/>
            <person name="Drula E."/>
            <person name="Henrissat B."/>
            <person name="Wiebenga A."/>
            <person name="Lubbers R.J."/>
            <person name="Gomes A.C."/>
            <person name="Makela M.R."/>
            <person name="Stajich J."/>
            <person name="Grigoriev I.V."/>
            <person name="Mortensen U.H."/>
            <person name="De Vries R.P."/>
            <person name="Baker S.E."/>
            <person name="Andersen M.R."/>
        </authorList>
    </citation>
    <scope>NUCLEOTIDE SEQUENCE [LARGE SCALE GENOMIC DNA]</scope>
    <source>
        <strain evidence="3 4">CBS 123904</strain>
    </source>
</reference>
<evidence type="ECO:0000256" key="1">
    <source>
        <dbReference type="SAM" id="MobiDB-lite"/>
    </source>
</evidence>
<dbReference type="SMART" id="SM00355">
    <property type="entry name" value="ZnF_C2H2"/>
    <property type="match status" value="6"/>
</dbReference>
<protein>
    <recommendedName>
        <fullName evidence="2">C2H2-type domain-containing protein</fullName>
    </recommendedName>
</protein>
<keyword evidence="4" id="KW-1185">Reference proteome</keyword>
<dbReference type="Pfam" id="PF26082">
    <property type="entry name" value="zf-C2H2_AcuF"/>
    <property type="match status" value="1"/>
</dbReference>
<dbReference type="EMBL" id="JBFXLU010000219">
    <property type="protein sequence ID" value="KAL2834633.1"/>
    <property type="molecule type" value="Genomic_DNA"/>
</dbReference>
<evidence type="ECO:0000313" key="4">
    <source>
        <dbReference type="Proteomes" id="UP001610446"/>
    </source>
</evidence>
<comment type="caution">
    <text evidence="3">The sequence shown here is derived from an EMBL/GenBank/DDBJ whole genome shotgun (WGS) entry which is preliminary data.</text>
</comment>
<feature type="region of interest" description="Disordered" evidence="1">
    <location>
        <begin position="337"/>
        <end position="382"/>
    </location>
</feature>
<evidence type="ECO:0000259" key="2">
    <source>
        <dbReference type="PROSITE" id="PS00028"/>
    </source>
</evidence>
<gene>
    <name evidence="3" type="ORF">BJY01DRAFT_81612</name>
</gene>
<dbReference type="Proteomes" id="UP001610446">
    <property type="component" value="Unassembled WGS sequence"/>
</dbReference>
<dbReference type="InterPro" id="IPR058925">
    <property type="entry name" value="zf-C2H2_AcuF"/>
</dbReference>
<dbReference type="PANTHER" id="PTHR35391">
    <property type="entry name" value="C2H2-TYPE DOMAIN-CONTAINING PROTEIN-RELATED"/>
    <property type="match status" value="1"/>
</dbReference>
<accession>A0ABR4J3L4</accession>
<feature type="compositionally biased region" description="Polar residues" evidence="1">
    <location>
        <begin position="49"/>
        <end position="72"/>
    </location>
</feature>
<dbReference type="InterPro" id="IPR013087">
    <property type="entry name" value="Znf_C2H2_type"/>
</dbReference>